<dbReference type="Proteomes" id="UP001202827">
    <property type="component" value="Unassembled WGS sequence"/>
</dbReference>
<comment type="caution">
    <text evidence="6">The sequence shown here is derived from an EMBL/GenBank/DDBJ whole genome shotgun (WGS) entry which is preliminary data.</text>
</comment>
<evidence type="ECO:0000256" key="3">
    <source>
        <dbReference type="ARBA" id="ARBA00022722"/>
    </source>
</evidence>
<dbReference type="InterPro" id="IPR008201">
    <property type="entry name" value="HepT-like"/>
</dbReference>
<name>A0ABT0IWG2_9HYPH</name>
<keyword evidence="7" id="KW-1185">Reference proteome</keyword>
<dbReference type="EMBL" id="JALPRY010000024">
    <property type="protein sequence ID" value="MCK8782227.1"/>
    <property type="molecule type" value="Genomic_DNA"/>
</dbReference>
<evidence type="ECO:0000256" key="2">
    <source>
        <dbReference type="ARBA" id="ARBA00022649"/>
    </source>
</evidence>
<organism evidence="6 7">
    <name type="scientific">Neorhizobium turbinariae</name>
    <dbReference type="NCBI Taxonomy" id="2937795"/>
    <lineage>
        <taxon>Bacteria</taxon>
        <taxon>Pseudomonadati</taxon>
        <taxon>Pseudomonadota</taxon>
        <taxon>Alphaproteobacteria</taxon>
        <taxon>Hyphomicrobiales</taxon>
        <taxon>Rhizobiaceae</taxon>
        <taxon>Rhizobium/Agrobacterium group</taxon>
        <taxon>Neorhizobium</taxon>
    </lineage>
</organism>
<evidence type="ECO:0000256" key="4">
    <source>
        <dbReference type="ARBA" id="ARBA00022741"/>
    </source>
</evidence>
<keyword evidence="1" id="KW-0597">Phosphoprotein</keyword>
<reference evidence="6 7" key="1">
    <citation type="submission" date="2022-04" db="EMBL/GenBank/DDBJ databases">
        <title>Rhizobium coralii sp. nov., isolated from coral Turbinaria peltata.</title>
        <authorList>
            <person name="Sun H."/>
        </authorList>
    </citation>
    <scope>NUCLEOTIDE SEQUENCE [LARGE SCALE GENOMIC DNA]</scope>
    <source>
        <strain evidence="6 7">NTR19</strain>
    </source>
</reference>
<keyword evidence="3" id="KW-0540">Nuclease</keyword>
<dbReference type="PANTHER" id="PTHR34139:SF1">
    <property type="entry name" value="RNASE MJ1380-RELATED"/>
    <property type="match status" value="1"/>
</dbReference>
<proteinExistence type="predicted"/>
<accession>A0ABT0IWG2</accession>
<keyword evidence="4" id="KW-0547">Nucleotide-binding</keyword>
<dbReference type="PANTHER" id="PTHR34139">
    <property type="entry name" value="UPF0331 PROTEIN MJ0127"/>
    <property type="match status" value="1"/>
</dbReference>
<dbReference type="InterPro" id="IPR051813">
    <property type="entry name" value="HepT_RNase_toxin"/>
</dbReference>
<evidence type="ECO:0000256" key="5">
    <source>
        <dbReference type="ARBA" id="ARBA00022801"/>
    </source>
</evidence>
<evidence type="ECO:0000256" key="1">
    <source>
        <dbReference type="ARBA" id="ARBA00022553"/>
    </source>
</evidence>
<evidence type="ECO:0000313" key="6">
    <source>
        <dbReference type="EMBL" id="MCK8782227.1"/>
    </source>
</evidence>
<protein>
    <submittedName>
        <fullName evidence="6">DUF86 domain-containing protein</fullName>
    </submittedName>
</protein>
<sequence>MKLDRLKEDLDQMRAAAMEAREFVGEMTIEQFLSDRRTQMAVAMSLVLTGEAASRIVARNPDFPVEHPDIPWTKMRGMRNLAVHDYYQLELPIIFDTVRIALPDLLQKLDALHHWRPQGE</sequence>
<dbReference type="Pfam" id="PF01934">
    <property type="entry name" value="HepT-like"/>
    <property type="match status" value="1"/>
</dbReference>
<keyword evidence="5" id="KW-0378">Hydrolase</keyword>
<gene>
    <name evidence="6" type="ORF">M0654_19795</name>
</gene>
<evidence type="ECO:0000313" key="7">
    <source>
        <dbReference type="Proteomes" id="UP001202827"/>
    </source>
</evidence>
<keyword evidence="2" id="KW-1277">Toxin-antitoxin system</keyword>
<dbReference type="RefSeq" id="WP_248684544.1">
    <property type="nucleotide sequence ID" value="NZ_JALPRY010000024.1"/>
</dbReference>